<name>A0A1N6K145_9BACT</name>
<keyword evidence="1" id="KW-1133">Transmembrane helix</keyword>
<dbReference type="STRING" id="536979.SAMN04488055_4874"/>
<keyword evidence="3" id="KW-1185">Reference proteome</keyword>
<feature type="transmembrane region" description="Helical" evidence="1">
    <location>
        <begin position="12"/>
        <end position="31"/>
    </location>
</feature>
<keyword evidence="1" id="KW-0812">Transmembrane</keyword>
<dbReference type="AlphaFoldDB" id="A0A1N6K145"/>
<dbReference type="Pfam" id="PF04977">
    <property type="entry name" value="DivIC"/>
    <property type="match status" value="1"/>
</dbReference>
<dbReference type="Proteomes" id="UP000185003">
    <property type="component" value="Unassembled WGS sequence"/>
</dbReference>
<evidence type="ECO:0000256" key="1">
    <source>
        <dbReference type="SAM" id="Phobius"/>
    </source>
</evidence>
<evidence type="ECO:0000313" key="3">
    <source>
        <dbReference type="Proteomes" id="UP000185003"/>
    </source>
</evidence>
<dbReference type="EMBL" id="FSRA01000002">
    <property type="protein sequence ID" value="SIO50298.1"/>
    <property type="molecule type" value="Genomic_DNA"/>
</dbReference>
<evidence type="ECO:0000313" key="2">
    <source>
        <dbReference type="EMBL" id="SIO50298.1"/>
    </source>
</evidence>
<dbReference type="InterPro" id="IPR007060">
    <property type="entry name" value="FtsL/DivIC"/>
</dbReference>
<gene>
    <name evidence="2" type="ORF">SAMN04488055_4874</name>
</gene>
<dbReference type="OrthoDB" id="1467719at2"/>
<reference evidence="2 3" key="1">
    <citation type="submission" date="2016-11" db="EMBL/GenBank/DDBJ databases">
        <authorList>
            <person name="Jaros S."/>
            <person name="Januszkiewicz K."/>
            <person name="Wedrychowicz H."/>
        </authorList>
    </citation>
    <scope>NUCLEOTIDE SEQUENCE [LARGE SCALE GENOMIC DNA]</scope>
    <source>
        <strain evidence="2 3">DSM 24787</strain>
    </source>
</reference>
<accession>A0A1N6K145</accession>
<proteinExistence type="predicted"/>
<sequence length="106" mass="12721">MDMLKRFKKVPAILRNKFIVGGVLFVVWLLFVDRNNVFTQFTLSSEESKLEDQKAFYKQEIDRARQDQFELLSSPEKLEKFAREQYRMKKEDEDLFIIPEPKAKID</sequence>
<keyword evidence="1" id="KW-0472">Membrane</keyword>
<protein>
    <submittedName>
        <fullName evidence="2">Septum formation initiator</fullName>
    </submittedName>
</protein>
<organism evidence="2 3">
    <name type="scientific">Chitinophaga niabensis</name>
    <dbReference type="NCBI Taxonomy" id="536979"/>
    <lineage>
        <taxon>Bacteria</taxon>
        <taxon>Pseudomonadati</taxon>
        <taxon>Bacteroidota</taxon>
        <taxon>Chitinophagia</taxon>
        <taxon>Chitinophagales</taxon>
        <taxon>Chitinophagaceae</taxon>
        <taxon>Chitinophaga</taxon>
    </lineage>
</organism>